<keyword evidence="1" id="KW-1185">Reference proteome</keyword>
<sequence>MKATMKQILRQCVTTIITTATKKRLSHRPSTTTSANLEIPTIRKAVLVNRSQLQTASVLIVILFSSGAYQCIQ</sequence>
<organism evidence="1 2">
    <name type="scientific">Steinernema glaseri</name>
    <dbReference type="NCBI Taxonomy" id="37863"/>
    <lineage>
        <taxon>Eukaryota</taxon>
        <taxon>Metazoa</taxon>
        <taxon>Ecdysozoa</taxon>
        <taxon>Nematoda</taxon>
        <taxon>Chromadorea</taxon>
        <taxon>Rhabditida</taxon>
        <taxon>Tylenchina</taxon>
        <taxon>Panagrolaimomorpha</taxon>
        <taxon>Strongyloidoidea</taxon>
        <taxon>Steinernematidae</taxon>
        <taxon>Steinernema</taxon>
    </lineage>
</organism>
<dbReference type="Proteomes" id="UP000095287">
    <property type="component" value="Unplaced"/>
</dbReference>
<name>A0A1I8A3A7_9BILA</name>
<dbReference type="WBParaSite" id="L893_g32458.t1">
    <property type="protein sequence ID" value="L893_g32458.t1"/>
    <property type="gene ID" value="L893_g32458"/>
</dbReference>
<evidence type="ECO:0000313" key="1">
    <source>
        <dbReference type="Proteomes" id="UP000095287"/>
    </source>
</evidence>
<protein>
    <submittedName>
        <fullName evidence="2">Secreted protein</fullName>
    </submittedName>
</protein>
<proteinExistence type="predicted"/>
<reference evidence="2" key="1">
    <citation type="submission" date="2016-11" db="UniProtKB">
        <authorList>
            <consortium name="WormBaseParasite"/>
        </authorList>
    </citation>
    <scope>IDENTIFICATION</scope>
</reference>
<accession>A0A1I8A3A7</accession>
<dbReference type="AlphaFoldDB" id="A0A1I8A3A7"/>
<evidence type="ECO:0000313" key="2">
    <source>
        <dbReference type="WBParaSite" id="L893_g32458.t1"/>
    </source>
</evidence>